<evidence type="ECO:0000313" key="8">
    <source>
        <dbReference type="Proteomes" id="UP000663918"/>
    </source>
</evidence>
<dbReference type="PANTHER" id="PTHR46796">
    <property type="entry name" value="HTH-TYPE TRANSCRIPTIONAL ACTIVATOR RHAS-RELATED"/>
    <property type="match status" value="1"/>
</dbReference>
<dbReference type="KEGG" id="bgoe:IFJ75_00515"/>
<dbReference type="GO" id="GO:0003700">
    <property type="term" value="F:DNA-binding transcription factor activity"/>
    <property type="evidence" value="ECO:0007669"/>
    <property type="project" value="InterPro"/>
</dbReference>
<keyword evidence="8" id="KW-1185">Reference proteome</keyword>
<gene>
    <name evidence="7" type="ORF">IFJ75_00515</name>
</gene>
<keyword evidence="1" id="KW-0805">Transcription regulation</keyword>
<dbReference type="PANTHER" id="PTHR46796:SF6">
    <property type="entry name" value="ARAC SUBFAMILY"/>
    <property type="match status" value="1"/>
</dbReference>
<dbReference type="AlphaFoldDB" id="A0A975C1R9"/>
<dbReference type="InterPro" id="IPR001647">
    <property type="entry name" value="HTH_TetR"/>
</dbReference>
<dbReference type="SMART" id="SM00342">
    <property type="entry name" value="HTH_ARAC"/>
    <property type="match status" value="1"/>
</dbReference>
<accession>A0A975C1R9</accession>
<sequence length="362" mass="39261">MSESSVKPDQSRPDKALSVAWAISSEKQPDAYESYRATISELYDVSGVADNGRVGFRSQTTAWRFGAATFARGRSVPQTLTRNASEIRRSGLDHISIIVNLTDTRGDCDGRETIAPAGSVQFRDLSRPSASRADTIDTINLVTPRTSVPSWLLGRKIHGLVLPPNSPGGRLVASHLKTLVDVAGDLTEEEGGAAIEATFVIAERFLGRSGPVSPVHLESIHRTIRQRAMQVFDARAADPTLNVNEVALSIGVSRSALYRAFGDMGGVQTYVLNRRLDRAYADLRINGGGRLANIEDIGRRYGFGSRPRFDRAFRDRFGFPPTEVAPVGFVGRGAPLAANEEGYLDGAAHDVVVDWLRRGEAA</sequence>
<evidence type="ECO:0000259" key="6">
    <source>
        <dbReference type="PROSITE" id="PS50977"/>
    </source>
</evidence>
<dbReference type="Proteomes" id="UP000663918">
    <property type="component" value="Chromosome"/>
</dbReference>
<dbReference type="Gene3D" id="1.10.10.60">
    <property type="entry name" value="Homeodomain-like"/>
    <property type="match status" value="1"/>
</dbReference>
<evidence type="ECO:0000259" key="5">
    <source>
        <dbReference type="PROSITE" id="PS01124"/>
    </source>
</evidence>
<name>A0A975C1R9_9CAUL</name>
<feature type="domain" description="HTH tetR-type" evidence="6">
    <location>
        <begin position="218"/>
        <end position="279"/>
    </location>
</feature>
<organism evidence="7 8">
    <name type="scientific">Brevundimonas goettingensis</name>
    <dbReference type="NCBI Taxonomy" id="2774190"/>
    <lineage>
        <taxon>Bacteria</taxon>
        <taxon>Pseudomonadati</taxon>
        <taxon>Pseudomonadota</taxon>
        <taxon>Alphaproteobacteria</taxon>
        <taxon>Caulobacterales</taxon>
        <taxon>Caulobacteraceae</taxon>
        <taxon>Brevundimonas</taxon>
    </lineage>
</organism>
<dbReference type="PROSITE" id="PS01124">
    <property type="entry name" value="HTH_ARAC_FAMILY_2"/>
    <property type="match status" value="1"/>
</dbReference>
<dbReference type="PROSITE" id="PS50977">
    <property type="entry name" value="HTH_TETR_2"/>
    <property type="match status" value="1"/>
</dbReference>
<evidence type="ECO:0000256" key="2">
    <source>
        <dbReference type="ARBA" id="ARBA00023125"/>
    </source>
</evidence>
<dbReference type="InterPro" id="IPR009057">
    <property type="entry name" value="Homeodomain-like_sf"/>
</dbReference>
<evidence type="ECO:0000256" key="1">
    <source>
        <dbReference type="ARBA" id="ARBA00023015"/>
    </source>
</evidence>
<protein>
    <submittedName>
        <fullName evidence="7">Helix-turn-helix domain-containing protein</fullName>
    </submittedName>
</protein>
<dbReference type="GO" id="GO:0043565">
    <property type="term" value="F:sequence-specific DNA binding"/>
    <property type="evidence" value="ECO:0007669"/>
    <property type="project" value="InterPro"/>
</dbReference>
<feature type="DNA-binding region" description="H-T-H motif" evidence="4">
    <location>
        <begin position="242"/>
        <end position="261"/>
    </location>
</feature>
<dbReference type="SUPFAM" id="SSF46689">
    <property type="entry name" value="Homeodomain-like"/>
    <property type="match status" value="2"/>
</dbReference>
<reference evidence="7" key="1">
    <citation type="submission" date="2020-09" db="EMBL/GenBank/DDBJ databases">
        <title>Brevundimonas sp. LVF2 isolated from a puddle in Goettingen, Germany.</title>
        <authorList>
            <person name="Friedrich I."/>
            <person name="Klassen A."/>
            <person name="Hannes N."/>
            <person name="Schneider D."/>
            <person name="Hertel R."/>
            <person name="Daniel R."/>
        </authorList>
    </citation>
    <scope>NUCLEOTIDE SEQUENCE</scope>
    <source>
        <strain evidence="7">LVF2</strain>
    </source>
</reference>
<evidence type="ECO:0000256" key="4">
    <source>
        <dbReference type="PROSITE-ProRule" id="PRU00335"/>
    </source>
</evidence>
<evidence type="ECO:0000313" key="7">
    <source>
        <dbReference type="EMBL" id="QTC91454.1"/>
    </source>
</evidence>
<evidence type="ECO:0000256" key="3">
    <source>
        <dbReference type="ARBA" id="ARBA00023163"/>
    </source>
</evidence>
<dbReference type="InterPro" id="IPR050204">
    <property type="entry name" value="AraC_XylS_family_regulators"/>
</dbReference>
<dbReference type="RefSeq" id="WP_207870631.1">
    <property type="nucleotide sequence ID" value="NZ_CP062222.1"/>
</dbReference>
<keyword evidence="2 4" id="KW-0238">DNA-binding</keyword>
<feature type="domain" description="HTH araC/xylS-type" evidence="5">
    <location>
        <begin position="226"/>
        <end position="327"/>
    </location>
</feature>
<proteinExistence type="predicted"/>
<dbReference type="InterPro" id="IPR018060">
    <property type="entry name" value="HTH_AraC"/>
</dbReference>
<dbReference type="Pfam" id="PF12833">
    <property type="entry name" value="HTH_18"/>
    <property type="match status" value="1"/>
</dbReference>
<keyword evidence="3" id="KW-0804">Transcription</keyword>
<dbReference type="EMBL" id="CP062222">
    <property type="protein sequence ID" value="QTC91454.1"/>
    <property type="molecule type" value="Genomic_DNA"/>
</dbReference>